<evidence type="ECO:0000256" key="1">
    <source>
        <dbReference type="SAM" id="MobiDB-lite"/>
    </source>
</evidence>
<protein>
    <submittedName>
        <fullName evidence="2">Uncharacterized protein</fullName>
    </submittedName>
</protein>
<comment type="caution">
    <text evidence="2">The sequence shown here is derived from an EMBL/GenBank/DDBJ whole genome shotgun (WGS) entry which is preliminary data.</text>
</comment>
<dbReference type="EMBL" id="JAMTCO010000006">
    <property type="protein sequence ID" value="MCP2270041.1"/>
    <property type="molecule type" value="Genomic_DNA"/>
</dbReference>
<keyword evidence="3" id="KW-1185">Reference proteome</keyword>
<feature type="region of interest" description="Disordered" evidence="1">
    <location>
        <begin position="1"/>
        <end position="40"/>
    </location>
</feature>
<proteinExistence type="predicted"/>
<evidence type="ECO:0000313" key="2">
    <source>
        <dbReference type="EMBL" id="MCP2270041.1"/>
    </source>
</evidence>
<evidence type="ECO:0000313" key="3">
    <source>
        <dbReference type="Proteomes" id="UP001205185"/>
    </source>
</evidence>
<organism evidence="2 3">
    <name type="scientific">Actinokineospora diospyrosa</name>
    <dbReference type="NCBI Taxonomy" id="103728"/>
    <lineage>
        <taxon>Bacteria</taxon>
        <taxon>Bacillati</taxon>
        <taxon>Actinomycetota</taxon>
        <taxon>Actinomycetes</taxon>
        <taxon>Pseudonocardiales</taxon>
        <taxon>Pseudonocardiaceae</taxon>
        <taxon>Actinokineospora</taxon>
    </lineage>
</organism>
<feature type="compositionally biased region" description="Low complexity" evidence="1">
    <location>
        <begin position="1"/>
        <end position="19"/>
    </location>
</feature>
<gene>
    <name evidence="2" type="ORF">LV75_002542</name>
</gene>
<accession>A0ABT1IBN2</accession>
<reference evidence="2 3" key="1">
    <citation type="submission" date="2022-06" db="EMBL/GenBank/DDBJ databases">
        <title>Genomic Encyclopedia of Archaeal and Bacterial Type Strains, Phase II (KMG-II): from individual species to whole genera.</title>
        <authorList>
            <person name="Goeker M."/>
        </authorList>
    </citation>
    <scope>NUCLEOTIDE SEQUENCE [LARGE SCALE GENOMIC DNA]</scope>
    <source>
        <strain evidence="2 3">DSM 44255</strain>
    </source>
</reference>
<sequence>MGEQQAVQTTDTAQQVGQVPVLDIGPVEPGLTFCPRNTQA</sequence>
<dbReference type="Proteomes" id="UP001205185">
    <property type="component" value="Unassembled WGS sequence"/>
</dbReference>
<name>A0ABT1IBN2_9PSEU</name>
<dbReference type="RefSeq" id="WP_301319100.1">
    <property type="nucleotide sequence ID" value="NZ_BAAAVB010000013.1"/>
</dbReference>